<dbReference type="Proteomes" id="UP000659388">
    <property type="component" value="Unassembled WGS sequence"/>
</dbReference>
<name>A0A937K139_9BACT</name>
<protein>
    <submittedName>
        <fullName evidence="1">WbqC family protein</fullName>
    </submittedName>
</protein>
<dbReference type="RefSeq" id="WP_202244732.1">
    <property type="nucleotide sequence ID" value="NZ_JAESIY010000006.1"/>
</dbReference>
<keyword evidence="2" id="KW-1185">Reference proteome</keyword>
<evidence type="ECO:0000313" key="2">
    <source>
        <dbReference type="Proteomes" id="UP000659388"/>
    </source>
</evidence>
<organism evidence="1 2">
    <name type="scientific">Fulvivirga sediminis</name>
    <dbReference type="NCBI Taxonomy" id="2803949"/>
    <lineage>
        <taxon>Bacteria</taxon>
        <taxon>Pseudomonadati</taxon>
        <taxon>Bacteroidota</taxon>
        <taxon>Cytophagia</taxon>
        <taxon>Cytophagales</taxon>
        <taxon>Fulvivirgaceae</taxon>
        <taxon>Fulvivirga</taxon>
    </lineage>
</organism>
<comment type="caution">
    <text evidence="1">The sequence shown here is derived from an EMBL/GenBank/DDBJ whole genome shotgun (WGS) entry which is preliminary data.</text>
</comment>
<dbReference type="Pfam" id="PF08889">
    <property type="entry name" value="WbqC"/>
    <property type="match status" value="2"/>
</dbReference>
<dbReference type="EMBL" id="JAESIY010000006">
    <property type="protein sequence ID" value="MBL3656935.1"/>
    <property type="molecule type" value="Genomic_DNA"/>
</dbReference>
<reference evidence="1" key="1">
    <citation type="submission" date="2021-01" db="EMBL/GenBank/DDBJ databases">
        <title>Fulvivirga kasyanovii gen. nov., sp nov., a novel member of the phylum Bacteroidetes isolated from seawater in a mussel farm.</title>
        <authorList>
            <person name="Zhao L.-H."/>
            <person name="Wang Z.-J."/>
        </authorList>
    </citation>
    <scope>NUCLEOTIDE SEQUENCE</scope>
    <source>
        <strain evidence="1">2943</strain>
    </source>
</reference>
<dbReference type="AlphaFoldDB" id="A0A937K139"/>
<sequence length="212" mass="25221">MSSVLLDLHYLPSLEYFCCINQFDNIIIEQEEYFEKQSYRNRCHILSANKAERLVVPVIGGRKKIKVKDIKIDYSQKWLLNHIRAIQSAYGKAPFYEYFIDHFEEIFQKREKYLFDLNLNLLKICLKFLQINKPITFTNSYIKYSEANIVDYRSAVHPKKDYKTNFIYQPQEYPQVFGVSFVENLSIIDLLFCEGPNSKNIINQSTRLKMNI</sequence>
<accession>A0A937K139</accession>
<proteinExistence type="predicted"/>
<dbReference type="InterPro" id="IPR014985">
    <property type="entry name" value="WbqC"/>
</dbReference>
<gene>
    <name evidence="1" type="ORF">JL102_12385</name>
</gene>
<evidence type="ECO:0000313" key="1">
    <source>
        <dbReference type="EMBL" id="MBL3656935.1"/>
    </source>
</evidence>